<proteinExistence type="predicted"/>
<gene>
    <name evidence="2" type="primary">sinI</name>
    <name evidence="2" type="ORF">HXA33_13905</name>
</gene>
<dbReference type="GO" id="GO:0003677">
    <property type="term" value="F:DNA binding"/>
    <property type="evidence" value="ECO:0007669"/>
    <property type="project" value="UniProtKB-KW"/>
</dbReference>
<evidence type="ECO:0000313" key="2">
    <source>
        <dbReference type="EMBL" id="MCR6097641.1"/>
    </source>
</evidence>
<dbReference type="OrthoDB" id="2936084at2"/>
<keyword evidence="3" id="KW-1185">Reference proteome</keyword>
<dbReference type="Proteomes" id="UP001057753">
    <property type="component" value="Unassembled WGS sequence"/>
</dbReference>
<dbReference type="GO" id="GO:0046983">
    <property type="term" value="F:protein dimerization activity"/>
    <property type="evidence" value="ECO:0007669"/>
    <property type="project" value="InterPro"/>
</dbReference>
<dbReference type="RefSeq" id="WP_143709654.1">
    <property type="nucleotide sequence ID" value="NZ_JABXYM010000001.1"/>
</dbReference>
<dbReference type="SUPFAM" id="SSF47406">
    <property type="entry name" value="SinR repressor dimerisation domain-like"/>
    <property type="match status" value="1"/>
</dbReference>
<organism evidence="2 3">
    <name type="scientific">Salipaludibacillus agaradhaerens</name>
    <name type="common">Bacillus agaradhaerens</name>
    <dbReference type="NCBI Taxonomy" id="76935"/>
    <lineage>
        <taxon>Bacteria</taxon>
        <taxon>Bacillati</taxon>
        <taxon>Bacillota</taxon>
        <taxon>Bacilli</taxon>
        <taxon>Bacillales</taxon>
        <taxon>Bacillaceae</taxon>
    </lineage>
</organism>
<dbReference type="Pfam" id="PF08671">
    <property type="entry name" value="SinI"/>
    <property type="match status" value="1"/>
</dbReference>
<dbReference type="EMBL" id="JABXYM010000001">
    <property type="protein sequence ID" value="MCR6097641.1"/>
    <property type="molecule type" value="Genomic_DNA"/>
</dbReference>
<dbReference type="InterPro" id="IPR010981">
    <property type="entry name" value="SinR/SinI_dimer_dom"/>
</dbReference>
<sequence>MEKKLHSTLDREWERLIREARQRGLTPHDVRCFLAEKQREKNVYDIKQVSGGNS</sequence>
<dbReference type="GO" id="GO:0006355">
    <property type="term" value="P:regulation of DNA-templated transcription"/>
    <property type="evidence" value="ECO:0007669"/>
    <property type="project" value="InterPro"/>
</dbReference>
<keyword evidence="2" id="KW-0238">DNA-binding</keyword>
<accession>A0A9Q4B3H6</accession>
<name>A0A9Q4B3H6_SALAG</name>
<feature type="domain" description="Sin" evidence="1">
    <location>
        <begin position="1"/>
        <end position="38"/>
    </location>
</feature>
<evidence type="ECO:0000259" key="1">
    <source>
        <dbReference type="PROSITE" id="PS51500"/>
    </source>
</evidence>
<dbReference type="AlphaFoldDB" id="A0A9Q4B3H6"/>
<evidence type="ECO:0000313" key="3">
    <source>
        <dbReference type="Proteomes" id="UP001057753"/>
    </source>
</evidence>
<dbReference type="InterPro" id="IPR036281">
    <property type="entry name" value="SinR/SinI_dimer_dom_sf"/>
</dbReference>
<reference evidence="2" key="1">
    <citation type="submission" date="2020-06" db="EMBL/GenBank/DDBJ databases">
        <title>Insight into the genomes of haloalkaliphilic bacilli from Kenyan soda lakes.</title>
        <authorList>
            <person name="Mwirichia R."/>
            <person name="Villamizar G.C."/>
            <person name="Poehlein A."/>
            <person name="Mugweru J."/>
            <person name="Kipnyargis A."/>
            <person name="Kiplimo D."/>
            <person name="Orwa P."/>
            <person name="Daniel R."/>
        </authorList>
    </citation>
    <scope>NUCLEOTIDE SEQUENCE</scope>
    <source>
        <strain evidence="2">B1096_S55</strain>
    </source>
</reference>
<protein>
    <submittedName>
        <fullName evidence="2">DNA-binding anti-repressor SinI</fullName>
    </submittedName>
</protein>
<comment type="caution">
    <text evidence="2">The sequence shown here is derived from an EMBL/GenBank/DDBJ whole genome shotgun (WGS) entry which is preliminary data.</text>
</comment>
<dbReference type="PROSITE" id="PS51500">
    <property type="entry name" value="SIN"/>
    <property type="match status" value="1"/>
</dbReference>